<comment type="caution">
    <text evidence="2">The sequence shown here is derived from an EMBL/GenBank/DDBJ whole genome shotgun (WGS) entry which is preliminary data.</text>
</comment>
<dbReference type="AlphaFoldDB" id="A0A916ZV98"/>
<dbReference type="RefSeq" id="WP_188406333.1">
    <property type="nucleotide sequence ID" value="NZ_BMGL01000008.1"/>
</dbReference>
<dbReference type="Proteomes" id="UP000599688">
    <property type="component" value="Unassembled WGS sequence"/>
</dbReference>
<keyword evidence="1" id="KW-0472">Membrane</keyword>
<dbReference type="EMBL" id="BMGL01000008">
    <property type="protein sequence ID" value="GGE15736.1"/>
    <property type="molecule type" value="Genomic_DNA"/>
</dbReference>
<evidence type="ECO:0000313" key="2">
    <source>
        <dbReference type="EMBL" id="GGE15736.1"/>
    </source>
</evidence>
<reference evidence="2 3" key="1">
    <citation type="journal article" date="2014" name="Int. J. Syst. Evol. Microbiol.">
        <title>Complete genome sequence of Corynebacterium casei LMG S-19264T (=DSM 44701T), isolated from a smear-ripened cheese.</title>
        <authorList>
            <consortium name="US DOE Joint Genome Institute (JGI-PGF)"/>
            <person name="Walter F."/>
            <person name="Albersmeier A."/>
            <person name="Kalinowski J."/>
            <person name="Ruckert C."/>
        </authorList>
    </citation>
    <scope>NUCLEOTIDE SEQUENCE [LARGE SCALE GENOMIC DNA]</scope>
    <source>
        <strain evidence="2 3">CGMCC 1.12925</strain>
    </source>
</reference>
<name>A0A916ZV98_9FLAO</name>
<accession>A0A916ZV98</accession>
<feature type="transmembrane region" description="Helical" evidence="1">
    <location>
        <begin position="12"/>
        <end position="31"/>
    </location>
</feature>
<gene>
    <name evidence="2" type="ORF">GCM10010831_16310</name>
</gene>
<evidence type="ECO:0000313" key="3">
    <source>
        <dbReference type="Proteomes" id="UP000599688"/>
    </source>
</evidence>
<feature type="transmembrane region" description="Helical" evidence="1">
    <location>
        <begin position="37"/>
        <end position="61"/>
    </location>
</feature>
<evidence type="ECO:0000256" key="1">
    <source>
        <dbReference type="SAM" id="Phobius"/>
    </source>
</evidence>
<keyword evidence="3" id="KW-1185">Reference proteome</keyword>
<feature type="transmembrane region" description="Helical" evidence="1">
    <location>
        <begin position="117"/>
        <end position="138"/>
    </location>
</feature>
<keyword evidence="1" id="KW-0812">Transmembrane</keyword>
<organism evidence="2 3">
    <name type="scientific">Psychroflexus salis</name>
    <dbReference type="NCBI Taxonomy" id="1526574"/>
    <lineage>
        <taxon>Bacteria</taxon>
        <taxon>Pseudomonadati</taxon>
        <taxon>Bacteroidota</taxon>
        <taxon>Flavobacteriia</taxon>
        <taxon>Flavobacteriales</taxon>
        <taxon>Flavobacteriaceae</taxon>
        <taxon>Psychroflexus</taxon>
    </lineage>
</organism>
<feature type="transmembrane region" description="Helical" evidence="1">
    <location>
        <begin position="92"/>
        <end position="111"/>
    </location>
</feature>
<keyword evidence="1" id="KW-1133">Transmembrane helix</keyword>
<sequence length="155" mass="17868">MKIFYNINRALHTSLFIILMYAKLEGVGYISLALSPFLIITFLFITIGLVFVSTLTCFAPIRNPYDLSIIFPELPPIKKNVFTIKKFQRFTVIFREISDILIYLAIAFYFIDPAIDKITFILFSVIPKAIYFTLIAFVPQPIEQDLGKVFPELKV</sequence>
<protein>
    <submittedName>
        <fullName evidence="2">Uncharacterized protein</fullName>
    </submittedName>
</protein>
<proteinExistence type="predicted"/>